<organism evidence="2 3">
    <name type="scientific">Chitinophaga pinensis</name>
    <dbReference type="NCBI Taxonomy" id="79329"/>
    <lineage>
        <taxon>Bacteria</taxon>
        <taxon>Pseudomonadati</taxon>
        <taxon>Bacteroidota</taxon>
        <taxon>Chitinophagia</taxon>
        <taxon>Chitinophagales</taxon>
        <taxon>Chitinophagaceae</taxon>
        <taxon>Chitinophaga</taxon>
    </lineage>
</organism>
<protein>
    <submittedName>
        <fullName evidence="2">Uncharacterized protein</fullName>
    </submittedName>
</protein>
<gene>
    <name evidence="2" type="ORF">FEF09_25705</name>
</gene>
<evidence type="ECO:0000313" key="2">
    <source>
        <dbReference type="EMBL" id="TWV94374.1"/>
    </source>
</evidence>
<evidence type="ECO:0000313" key="3">
    <source>
        <dbReference type="Proteomes" id="UP000318815"/>
    </source>
</evidence>
<dbReference type="EMBL" id="VOHS01000046">
    <property type="protein sequence ID" value="TWV94374.1"/>
    <property type="molecule type" value="Genomic_DNA"/>
</dbReference>
<name>A0A5C6LLI6_9BACT</name>
<evidence type="ECO:0000256" key="1">
    <source>
        <dbReference type="SAM" id="Phobius"/>
    </source>
</evidence>
<comment type="caution">
    <text evidence="2">The sequence shown here is derived from an EMBL/GenBank/DDBJ whole genome shotgun (WGS) entry which is preliminary data.</text>
</comment>
<keyword evidence="1" id="KW-0472">Membrane</keyword>
<keyword evidence="1" id="KW-0812">Transmembrane</keyword>
<sequence length="47" mass="5384">MVELRRTFPFGLILGYDFALSDCICYFVGCLLGLAIGWLLERRSFAH</sequence>
<dbReference type="Proteomes" id="UP000318815">
    <property type="component" value="Unassembled WGS sequence"/>
</dbReference>
<dbReference type="AlphaFoldDB" id="A0A5C6LLI6"/>
<reference evidence="2 3" key="1">
    <citation type="submission" date="2019-08" db="EMBL/GenBank/DDBJ databases">
        <title>Whole genome sequencing of chitin degrading bacteria Chitinophaga pinensis YS16.</title>
        <authorList>
            <person name="Singh R.P."/>
            <person name="Manchanda G."/>
            <person name="Maurya I.K."/>
            <person name="Joshi N.K."/>
            <person name="Srivastava A.K."/>
        </authorList>
    </citation>
    <scope>NUCLEOTIDE SEQUENCE [LARGE SCALE GENOMIC DNA]</scope>
    <source>
        <strain evidence="2 3">YS-16</strain>
    </source>
</reference>
<keyword evidence="3" id="KW-1185">Reference proteome</keyword>
<feature type="transmembrane region" description="Helical" evidence="1">
    <location>
        <begin position="18"/>
        <end position="40"/>
    </location>
</feature>
<proteinExistence type="predicted"/>
<dbReference type="OrthoDB" id="5360192at2"/>
<keyword evidence="1" id="KW-1133">Transmembrane helix</keyword>
<accession>A0A5C6LLI6</accession>